<keyword evidence="2" id="KW-1133">Transmembrane helix</keyword>
<feature type="region of interest" description="Disordered" evidence="1">
    <location>
        <begin position="79"/>
        <end position="102"/>
    </location>
</feature>
<keyword evidence="5" id="KW-1185">Reference proteome</keyword>
<evidence type="ECO:0000256" key="1">
    <source>
        <dbReference type="SAM" id="MobiDB-lite"/>
    </source>
</evidence>
<feature type="transmembrane region" description="Helical" evidence="2">
    <location>
        <begin position="43"/>
        <end position="64"/>
    </location>
</feature>
<feature type="transmembrane region" description="Helical" evidence="2">
    <location>
        <begin position="12"/>
        <end position="31"/>
    </location>
</feature>
<organism evidence="4 5">
    <name type="scientific">Paramylibacter kogurei</name>
    <dbReference type="NCBI Taxonomy" id="1889778"/>
    <lineage>
        <taxon>Bacteria</taxon>
        <taxon>Pseudomonadati</taxon>
        <taxon>Pseudomonadota</taxon>
        <taxon>Alphaproteobacteria</taxon>
        <taxon>Rhodobacterales</taxon>
        <taxon>Paracoccaceae</taxon>
        <taxon>Paramylibacter</taxon>
    </lineage>
</organism>
<keyword evidence="2" id="KW-0812">Transmembrane</keyword>
<accession>A0A2G5K3D0</accession>
<dbReference type="Proteomes" id="UP000231516">
    <property type="component" value="Unassembled WGS sequence"/>
</dbReference>
<proteinExistence type="predicted"/>
<protein>
    <recommendedName>
        <fullName evidence="3">RNase NYN domain-containing protein</fullName>
    </recommendedName>
</protein>
<dbReference type="AlphaFoldDB" id="A0A2G5K3D0"/>
<reference evidence="4 5" key="1">
    <citation type="submission" date="2016-08" db="EMBL/GenBank/DDBJ databases">
        <title>Draft genome of Amylibacter sp. strain 4G11.</title>
        <authorList>
            <person name="Wong S.-K."/>
            <person name="Hamasaki K."/>
            <person name="Yoshizawa S."/>
        </authorList>
    </citation>
    <scope>NUCLEOTIDE SEQUENCE [LARGE SCALE GENOMIC DNA]</scope>
    <source>
        <strain evidence="4 5">4G11</strain>
    </source>
</reference>
<dbReference type="Pfam" id="PF11977">
    <property type="entry name" value="RNase_Zc3h12a"/>
    <property type="match status" value="1"/>
</dbReference>
<dbReference type="RefSeq" id="WP_099594275.1">
    <property type="nucleotide sequence ID" value="NZ_MDGM01000013.1"/>
</dbReference>
<evidence type="ECO:0000313" key="5">
    <source>
        <dbReference type="Proteomes" id="UP000231516"/>
    </source>
</evidence>
<evidence type="ECO:0000256" key="2">
    <source>
        <dbReference type="SAM" id="Phobius"/>
    </source>
</evidence>
<dbReference type="EMBL" id="MDGM01000013">
    <property type="protein sequence ID" value="PIB23513.1"/>
    <property type="molecule type" value="Genomic_DNA"/>
</dbReference>
<name>A0A2G5K3D0_9RHOB</name>
<sequence>MIKSFFGTIFRWLGFAFCAGVSFGALVFAINKLYSAIQADIDVSLMIEAGLGLGIAGFMGWNAMQLFTSRFFHKTVEKVSKPSTNTSRPKPDRHKSTPKTTTNSKFKSIAIDGSNVFLRRDPNLLVLHMMVVSLLEMGHEVHVFFDANIYYVMQDSGIVFSGNGNHHNQIAEAFGIPATDITIVPGGSQADHFILPFADKPNGVVVTNDRFSEFSDEFPWVTHKKRLAKFDVVQNHLLIPRFNMKVELV</sequence>
<evidence type="ECO:0000259" key="3">
    <source>
        <dbReference type="Pfam" id="PF11977"/>
    </source>
</evidence>
<feature type="domain" description="RNase NYN" evidence="3">
    <location>
        <begin position="107"/>
        <end position="241"/>
    </location>
</feature>
<dbReference type="InterPro" id="IPR021869">
    <property type="entry name" value="RNase_Zc3h12_NYN"/>
</dbReference>
<dbReference type="OrthoDB" id="5196680at2"/>
<keyword evidence="2" id="KW-0472">Membrane</keyword>
<evidence type="ECO:0000313" key="4">
    <source>
        <dbReference type="EMBL" id="PIB23513.1"/>
    </source>
</evidence>
<dbReference type="Gene3D" id="3.40.50.11980">
    <property type="match status" value="1"/>
</dbReference>
<comment type="caution">
    <text evidence="4">The sequence shown here is derived from an EMBL/GenBank/DDBJ whole genome shotgun (WGS) entry which is preliminary data.</text>
</comment>
<gene>
    <name evidence="4" type="ORF">BFP76_08205</name>
</gene>